<name>A0ABD2Q397_9PLAT</name>
<keyword evidence="4" id="KW-1185">Reference proteome</keyword>
<dbReference type="Pfam" id="PF22589">
    <property type="entry name" value="SPMIP1"/>
    <property type="match status" value="1"/>
</dbReference>
<evidence type="ECO:0000313" key="3">
    <source>
        <dbReference type="EMBL" id="KAL3314087.1"/>
    </source>
</evidence>
<feature type="region of interest" description="Disordered" evidence="1">
    <location>
        <begin position="38"/>
        <end position="57"/>
    </location>
</feature>
<dbReference type="InterPro" id="IPR054323">
    <property type="entry name" value="SPMIP1_C"/>
</dbReference>
<dbReference type="Proteomes" id="UP001626550">
    <property type="component" value="Unassembled WGS sequence"/>
</dbReference>
<feature type="domain" description="Sperm microtubule inner protein 1 C-terminal" evidence="2">
    <location>
        <begin position="79"/>
        <end position="189"/>
    </location>
</feature>
<dbReference type="PANTHER" id="PTHR35826">
    <property type="entry name" value="PROTEIN ATP6V1FNB-LIKE"/>
    <property type="match status" value="1"/>
</dbReference>
<dbReference type="AlphaFoldDB" id="A0ABD2Q397"/>
<reference evidence="3 4" key="1">
    <citation type="submission" date="2024-11" db="EMBL/GenBank/DDBJ databases">
        <title>Adaptive evolution of stress response genes in parasites aligns with host niche diversity.</title>
        <authorList>
            <person name="Hahn C."/>
            <person name="Resl P."/>
        </authorList>
    </citation>
    <scope>NUCLEOTIDE SEQUENCE [LARGE SCALE GENOMIC DNA]</scope>
    <source>
        <strain evidence="3">EGGRZ-B1_66</strain>
        <tissue evidence="3">Body</tissue>
    </source>
</reference>
<organism evidence="3 4">
    <name type="scientific">Cichlidogyrus casuarinus</name>
    <dbReference type="NCBI Taxonomy" id="1844966"/>
    <lineage>
        <taxon>Eukaryota</taxon>
        <taxon>Metazoa</taxon>
        <taxon>Spiralia</taxon>
        <taxon>Lophotrochozoa</taxon>
        <taxon>Platyhelminthes</taxon>
        <taxon>Monogenea</taxon>
        <taxon>Monopisthocotylea</taxon>
        <taxon>Dactylogyridea</taxon>
        <taxon>Ancyrocephalidae</taxon>
        <taxon>Cichlidogyrus</taxon>
    </lineage>
</organism>
<sequence length="203" mass="23688">MARNYPVDTMMQKALEERYETETKSQIAWFLNQRKGAEVVTPDKENNEPKEKQMHSKDGELMNEIISNLEKKIEQTASERDVYEKEVERNVCAVEIPSNETKLMDDMRPPSANTKKLLYHGISKEGKGRLEYLTARKKKSPEDKYDQPIISSMEYGWKLNDTPVAEFAKPKHGRTKLVEDTFYTRTGIPIRHYSGKNIHYKDQ</sequence>
<accession>A0ABD2Q397</accession>
<dbReference type="PANTHER" id="PTHR35826:SF1">
    <property type="entry name" value="PROTEIN ATP6V1FNB-LIKE"/>
    <property type="match status" value="1"/>
</dbReference>
<evidence type="ECO:0000256" key="1">
    <source>
        <dbReference type="SAM" id="MobiDB-lite"/>
    </source>
</evidence>
<gene>
    <name evidence="3" type="ORF">Ciccas_007305</name>
</gene>
<comment type="caution">
    <text evidence="3">The sequence shown here is derived from an EMBL/GenBank/DDBJ whole genome shotgun (WGS) entry which is preliminary data.</text>
</comment>
<dbReference type="EMBL" id="JBJKFK010001101">
    <property type="protein sequence ID" value="KAL3314087.1"/>
    <property type="molecule type" value="Genomic_DNA"/>
</dbReference>
<evidence type="ECO:0000259" key="2">
    <source>
        <dbReference type="Pfam" id="PF22589"/>
    </source>
</evidence>
<evidence type="ECO:0000313" key="4">
    <source>
        <dbReference type="Proteomes" id="UP001626550"/>
    </source>
</evidence>
<proteinExistence type="predicted"/>
<protein>
    <recommendedName>
        <fullName evidence="2">Sperm microtubule inner protein 1 C-terminal domain-containing protein</fullName>
    </recommendedName>
</protein>